<dbReference type="FunFam" id="3.30.70.870:FF:000004">
    <property type="entry name" value="Translation factor GUF1, mitochondrial"/>
    <property type="match status" value="1"/>
</dbReference>
<evidence type="ECO:0000313" key="12">
    <source>
        <dbReference type="Proteomes" id="UP001306508"/>
    </source>
</evidence>
<evidence type="ECO:0000256" key="7">
    <source>
        <dbReference type="ARBA" id="ARBA00023134"/>
    </source>
</evidence>
<keyword evidence="4 9" id="KW-0378">Hydrolase</keyword>
<dbReference type="Gene3D" id="3.30.70.870">
    <property type="entry name" value="Elongation Factor G (Translational Gtpase), domain 3"/>
    <property type="match status" value="1"/>
</dbReference>
<dbReference type="GO" id="GO:0003924">
    <property type="term" value="F:GTPase activity"/>
    <property type="evidence" value="ECO:0007669"/>
    <property type="project" value="UniProtKB-UniRule"/>
</dbReference>
<dbReference type="InterPro" id="IPR035654">
    <property type="entry name" value="LepA_IV"/>
</dbReference>
<evidence type="ECO:0000256" key="5">
    <source>
        <dbReference type="ARBA" id="ARBA00022917"/>
    </source>
</evidence>
<evidence type="ECO:0000313" key="11">
    <source>
        <dbReference type="EMBL" id="KAK5781216.1"/>
    </source>
</evidence>
<name>A0AAN7ZYI6_9SACH</name>
<comment type="catalytic activity">
    <reaction evidence="9">
        <text>GTP + H2O = GDP + phosphate + H(+)</text>
        <dbReference type="Rhea" id="RHEA:19669"/>
        <dbReference type="ChEBI" id="CHEBI:15377"/>
        <dbReference type="ChEBI" id="CHEBI:15378"/>
        <dbReference type="ChEBI" id="CHEBI:37565"/>
        <dbReference type="ChEBI" id="CHEBI:43474"/>
        <dbReference type="ChEBI" id="CHEBI:58189"/>
        <dbReference type="EC" id="3.6.5.n1"/>
    </reaction>
</comment>
<comment type="subcellular location">
    <subcellularLocation>
        <location evidence="9">Mitochondrion inner membrane</location>
        <topology evidence="9">Peripheral membrane protein</topology>
        <orientation evidence="9">Matrix side</orientation>
    </subcellularLocation>
</comment>
<dbReference type="FunFam" id="2.40.30.10:FF:000015">
    <property type="entry name" value="Translation factor GUF1, mitochondrial"/>
    <property type="match status" value="1"/>
</dbReference>
<organism evidence="11 12">
    <name type="scientific">Arxiozyma heterogenica</name>
    <dbReference type="NCBI Taxonomy" id="278026"/>
    <lineage>
        <taxon>Eukaryota</taxon>
        <taxon>Fungi</taxon>
        <taxon>Dikarya</taxon>
        <taxon>Ascomycota</taxon>
        <taxon>Saccharomycotina</taxon>
        <taxon>Saccharomycetes</taxon>
        <taxon>Saccharomycetales</taxon>
        <taxon>Saccharomycetaceae</taxon>
        <taxon>Arxiozyma</taxon>
    </lineage>
</organism>
<dbReference type="SUPFAM" id="SSF54980">
    <property type="entry name" value="EF-G C-terminal domain-like"/>
    <property type="match status" value="2"/>
</dbReference>
<dbReference type="AlphaFoldDB" id="A0AAN7ZYI6"/>
<dbReference type="FunFam" id="3.30.70.2570:FF:000001">
    <property type="entry name" value="Translation factor GUF1, mitochondrial"/>
    <property type="match status" value="1"/>
</dbReference>
<evidence type="ECO:0000256" key="9">
    <source>
        <dbReference type="HAMAP-Rule" id="MF_03137"/>
    </source>
</evidence>
<dbReference type="GO" id="GO:0005743">
    <property type="term" value="C:mitochondrial inner membrane"/>
    <property type="evidence" value="ECO:0007669"/>
    <property type="project" value="UniProtKB-SubCell"/>
</dbReference>
<accession>A0AAN7ZYI6</accession>
<dbReference type="InterPro" id="IPR000795">
    <property type="entry name" value="T_Tr_GTP-bd_dom"/>
</dbReference>
<dbReference type="GO" id="GO:0005525">
    <property type="term" value="F:GTP binding"/>
    <property type="evidence" value="ECO:0007669"/>
    <property type="project" value="UniProtKB-UniRule"/>
</dbReference>
<dbReference type="InterPro" id="IPR006297">
    <property type="entry name" value="EF-4"/>
</dbReference>
<dbReference type="HAMAP" id="MF_00071">
    <property type="entry name" value="LepA"/>
    <property type="match status" value="1"/>
</dbReference>
<feature type="binding site" evidence="9">
    <location>
        <begin position="35"/>
        <end position="42"/>
    </location>
    <ligand>
        <name>GTP</name>
        <dbReference type="ChEBI" id="CHEBI:37565"/>
    </ligand>
</feature>
<comment type="caution">
    <text evidence="11">The sequence shown here is derived from an EMBL/GenBank/DDBJ whole genome shotgun (WGS) entry which is preliminary data.</text>
</comment>
<dbReference type="Gene3D" id="3.30.70.240">
    <property type="match status" value="1"/>
</dbReference>
<dbReference type="CDD" id="cd03709">
    <property type="entry name" value="lepA_C"/>
    <property type="match status" value="1"/>
</dbReference>
<dbReference type="SUPFAM" id="SSF50447">
    <property type="entry name" value="Translation proteins"/>
    <property type="match status" value="1"/>
</dbReference>
<dbReference type="Gene3D" id="2.40.30.10">
    <property type="entry name" value="Translation factors"/>
    <property type="match status" value="1"/>
</dbReference>
<dbReference type="GO" id="GO:0097177">
    <property type="term" value="F:mitochondrial ribosome binding"/>
    <property type="evidence" value="ECO:0007669"/>
    <property type="project" value="TreeGrafter"/>
</dbReference>
<proteinExistence type="inferred from homology"/>
<evidence type="ECO:0000256" key="2">
    <source>
        <dbReference type="ARBA" id="ARBA00022741"/>
    </source>
</evidence>
<keyword evidence="8 9" id="KW-0472">Membrane</keyword>
<dbReference type="CDD" id="cd03699">
    <property type="entry name" value="EF4_II"/>
    <property type="match status" value="1"/>
</dbReference>
<protein>
    <recommendedName>
        <fullName evidence="10">Tr-type G domain-containing protein</fullName>
    </recommendedName>
</protein>
<feature type="binding site" evidence="9">
    <location>
        <begin position="159"/>
        <end position="162"/>
    </location>
    <ligand>
        <name>GTP</name>
        <dbReference type="ChEBI" id="CHEBI:37565"/>
    </ligand>
</feature>
<dbReference type="PROSITE" id="PS51722">
    <property type="entry name" value="G_TR_2"/>
    <property type="match status" value="1"/>
</dbReference>
<dbReference type="InterPro" id="IPR031157">
    <property type="entry name" value="G_TR_CS"/>
</dbReference>
<gene>
    <name evidence="11" type="ORF">RI543_001613</name>
</gene>
<dbReference type="PROSITE" id="PS00301">
    <property type="entry name" value="G_TR_1"/>
    <property type="match status" value="1"/>
</dbReference>
<dbReference type="Gene3D" id="3.40.50.300">
    <property type="entry name" value="P-loop containing nucleotide triphosphate hydrolases"/>
    <property type="match status" value="1"/>
</dbReference>
<dbReference type="Pfam" id="PF00679">
    <property type="entry name" value="EFG_C"/>
    <property type="match status" value="1"/>
</dbReference>
<evidence type="ECO:0000256" key="1">
    <source>
        <dbReference type="ARBA" id="ARBA00005454"/>
    </source>
</evidence>
<dbReference type="GO" id="GO:0045727">
    <property type="term" value="P:positive regulation of translation"/>
    <property type="evidence" value="ECO:0007669"/>
    <property type="project" value="UniProtKB-UniRule"/>
</dbReference>
<feature type="domain" description="Tr-type G" evidence="10">
    <location>
        <begin position="26"/>
        <end position="213"/>
    </location>
</feature>
<dbReference type="EMBL" id="JAWIZZ010000038">
    <property type="protein sequence ID" value="KAK5781216.1"/>
    <property type="molecule type" value="Genomic_DNA"/>
</dbReference>
<dbReference type="NCBIfam" id="TIGR01393">
    <property type="entry name" value="lepA"/>
    <property type="match status" value="1"/>
</dbReference>
<comment type="function">
    <text evidence="9">Promotes mitochondrial protein synthesis. May act as a fidelity factor of the translation reaction, by catalyzing a one-codon backward translocation of tRNAs on improperly translocated ribosomes. Binds to mitochondrial ribosomes in a GTP-dependent manner.</text>
</comment>
<dbReference type="GO" id="GO:0006412">
    <property type="term" value="P:translation"/>
    <property type="evidence" value="ECO:0007669"/>
    <property type="project" value="UniProtKB-KW"/>
</dbReference>
<dbReference type="InterPro" id="IPR004161">
    <property type="entry name" value="EFTu-like_2"/>
</dbReference>
<dbReference type="InterPro" id="IPR035647">
    <property type="entry name" value="EFG_III/V"/>
</dbReference>
<dbReference type="PRINTS" id="PR00315">
    <property type="entry name" value="ELONGATNFCT"/>
</dbReference>
<dbReference type="Pfam" id="PF00009">
    <property type="entry name" value="GTP_EFTU"/>
    <property type="match status" value="1"/>
</dbReference>
<evidence type="ECO:0000259" key="10">
    <source>
        <dbReference type="PROSITE" id="PS51722"/>
    </source>
</evidence>
<dbReference type="InterPro" id="IPR038363">
    <property type="entry name" value="LepA_C_sf"/>
</dbReference>
<dbReference type="PANTHER" id="PTHR43512:SF7">
    <property type="entry name" value="TRANSLATION FACTOR GUF1, MITOCHONDRIAL"/>
    <property type="match status" value="1"/>
</dbReference>
<dbReference type="SUPFAM" id="SSF52540">
    <property type="entry name" value="P-loop containing nucleoside triphosphate hydrolases"/>
    <property type="match status" value="1"/>
</dbReference>
<dbReference type="Gene3D" id="3.30.70.2570">
    <property type="entry name" value="Elongation factor 4, C-terminal domain"/>
    <property type="match status" value="1"/>
</dbReference>
<evidence type="ECO:0000256" key="4">
    <source>
        <dbReference type="ARBA" id="ARBA00022801"/>
    </source>
</evidence>
<dbReference type="Proteomes" id="UP001306508">
    <property type="component" value="Unassembled WGS sequence"/>
</dbReference>
<dbReference type="InterPro" id="IPR013842">
    <property type="entry name" value="LepA_CTD"/>
</dbReference>
<keyword evidence="2 9" id="KW-0547">Nucleotide-binding</keyword>
<keyword evidence="7 9" id="KW-0342">GTP-binding</keyword>
<dbReference type="InterPro" id="IPR000640">
    <property type="entry name" value="EFG_V-like"/>
</dbReference>
<dbReference type="FunFam" id="3.40.50.300:FF:000078">
    <property type="entry name" value="Elongation factor 4"/>
    <property type="match status" value="1"/>
</dbReference>
<reference evidence="12" key="1">
    <citation type="submission" date="2023-07" db="EMBL/GenBank/DDBJ databases">
        <title>A draft genome of Kazachstania heterogenica Y-27499.</title>
        <authorList>
            <person name="Donic C."/>
            <person name="Kralova J.S."/>
            <person name="Fidel L."/>
            <person name="Ben-Dor S."/>
            <person name="Jung S."/>
        </authorList>
    </citation>
    <scope>NUCLEOTIDE SEQUENCE [LARGE SCALE GENOMIC DNA]</scope>
    <source>
        <strain evidence="12">Y27499</strain>
    </source>
</reference>
<dbReference type="Pfam" id="PF06421">
    <property type="entry name" value="LepA_C"/>
    <property type="match status" value="1"/>
</dbReference>
<comment type="similarity">
    <text evidence="1">Belongs to the TRAFAC class translation factor GTPase superfamily. Classic translation factor GTPase family. LepA subfamily.</text>
</comment>
<keyword evidence="5 9" id="KW-0648">Protein biosynthesis</keyword>
<dbReference type="PANTHER" id="PTHR43512">
    <property type="entry name" value="TRANSLATION FACTOR GUF1-RELATED"/>
    <property type="match status" value="1"/>
</dbReference>
<evidence type="ECO:0000256" key="6">
    <source>
        <dbReference type="ARBA" id="ARBA00023128"/>
    </source>
</evidence>
<keyword evidence="6 9" id="KW-0496">Mitochondrion</keyword>
<comment type="similarity">
    <text evidence="9">Belongs to the GTP-binding elongation factor family. LepA subfamily.</text>
</comment>
<feature type="binding site" evidence="9">
    <location>
        <begin position="105"/>
        <end position="109"/>
    </location>
    <ligand>
        <name>GTP</name>
        <dbReference type="ChEBI" id="CHEBI:37565"/>
    </ligand>
</feature>
<dbReference type="FunFam" id="3.30.70.240:FF:000007">
    <property type="entry name" value="Translation factor GUF1, mitochondrial"/>
    <property type="match status" value="1"/>
</dbReference>
<keyword evidence="12" id="KW-1185">Reference proteome</keyword>
<evidence type="ECO:0000256" key="3">
    <source>
        <dbReference type="ARBA" id="ARBA00022792"/>
    </source>
</evidence>
<evidence type="ECO:0000256" key="8">
    <source>
        <dbReference type="ARBA" id="ARBA00023136"/>
    </source>
</evidence>
<dbReference type="InterPro" id="IPR027417">
    <property type="entry name" value="P-loop_NTPase"/>
</dbReference>
<dbReference type="GO" id="GO:0005759">
    <property type="term" value="C:mitochondrial matrix"/>
    <property type="evidence" value="ECO:0007669"/>
    <property type="project" value="UniProtKB-UniRule"/>
</dbReference>
<dbReference type="Pfam" id="PF03144">
    <property type="entry name" value="GTP_EFTU_D2"/>
    <property type="match status" value="1"/>
</dbReference>
<dbReference type="CDD" id="cd16260">
    <property type="entry name" value="EF4_III"/>
    <property type="match status" value="1"/>
</dbReference>
<keyword evidence="3 9" id="KW-0999">Mitochondrion inner membrane</keyword>
<dbReference type="NCBIfam" id="TIGR00231">
    <property type="entry name" value="small_GTP"/>
    <property type="match status" value="1"/>
</dbReference>
<sequence>MIKLSYVFRRLIHTNIQQRLDKIPLSDYRIFSIAAHIDHGKSTLSDRLLEITNVIAKDNNNKQVLDKLEVEKERGITIKAQTCTMFYNQGKKDSKSQDYLLQLIDTPGHVDFKDEVVRSFASVDGVILLVDAIKGVQAQTVANFKLAQNMNLTIVPVINKIDIKNSQVDIVEQQLIHELGFAQDTIVKISAKSELNVKEHLLPKIIDTIPPPKGELLDPFRALLIDSWYDPYLGVVLLTKLVDGKIKVGDKIMSGITKKSYDVKELGIMYPNQTPLNHLICGQVGYIITGMKNVQDAILGDTLVSQSHAKDTVLLPAFKESKPMVFVGAFPADGSDFKAMDENINKLVLNDRSVSLNRETSAALGKGWRLGFLGSLHASVFKERLEKEYGSKLIITQPTVPYLVQYSSDKSKLITNPSEFPDNSSKHRTGIKSLQEPFVKATITVPNKYVGSIIQLCENNRGQQLDIKYATGIDLAELIYDLPLAQLIDDFFGQLKSISNGFATLDYESNGFKESDIVKLELLVNGQSLDALSHVVHRCQVQHLGRGWVKKFKEYIRLQQYEVVIQSRCNGKIIARETIKARRKDVLAKLHASDVSRRKKLLAKQKEGKKNLKSIGNVMISQEAYQAFLRK</sequence>
<dbReference type="InterPro" id="IPR005225">
    <property type="entry name" value="Small_GTP-bd"/>
</dbReference>
<dbReference type="InterPro" id="IPR009000">
    <property type="entry name" value="Transl_B-barrel_sf"/>
</dbReference>